<dbReference type="Proteomes" id="UP000663828">
    <property type="component" value="Unassembled WGS sequence"/>
</dbReference>
<feature type="repeat" description="ANK" evidence="3">
    <location>
        <begin position="473"/>
        <end position="505"/>
    </location>
</feature>
<evidence type="ECO:0000256" key="2">
    <source>
        <dbReference type="ARBA" id="ARBA00023043"/>
    </source>
</evidence>
<feature type="domain" description="Sugar phosphate transporter" evidence="6">
    <location>
        <begin position="795"/>
        <end position="1064"/>
    </location>
</feature>
<protein>
    <recommendedName>
        <fullName evidence="6">Sugar phosphate transporter domain-containing protein</fullName>
    </recommendedName>
</protein>
<evidence type="ECO:0000259" key="6">
    <source>
        <dbReference type="Pfam" id="PF03151"/>
    </source>
</evidence>
<feature type="region of interest" description="Disordered" evidence="4">
    <location>
        <begin position="750"/>
        <end position="775"/>
    </location>
</feature>
<feature type="transmembrane region" description="Helical" evidence="5">
    <location>
        <begin position="1047"/>
        <end position="1066"/>
    </location>
</feature>
<evidence type="ECO:0000313" key="8">
    <source>
        <dbReference type="Proteomes" id="UP000663828"/>
    </source>
</evidence>
<dbReference type="InterPro" id="IPR036770">
    <property type="entry name" value="Ankyrin_rpt-contain_sf"/>
</dbReference>
<dbReference type="PANTHER" id="PTHR24198:SF165">
    <property type="entry name" value="ANKYRIN REPEAT-CONTAINING PROTEIN-RELATED"/>
    <property type="match status" value="1"/>
</dbReference>
<feature type="compositionally biased region" description="Basic and acidic residues" evidence="4">
    <location>
        <begin position="128"/>
        <end position="137"/>
    </location>
</feature>
<feature type="transmembrane region" description="Helical" evidence="5">
    <location>
        <begin position="958"/>
        <end position="980"/>
    </location>
</feature>
<keyword evidence="1" id="KW-0677">Repeat</keyword>
<dbReference type="InterPro" id="IPR004853">
    <property type="entry name" value="Sugar_P_trans_dom"/>
</dbReference>
<dbReference type="PROSITE" id="PS50297">
    <property type="entry name" value="ANK_REP_REGION"/>
    <property type="match status" value="3"/>
</dbReference>
<keyword evidence="2 3" id="KW-0040">ANK repeat</keyword>
<dbReference type="SMART" id="SM00248">
    <property type="entry name" value="ANK"/>
    <property type="match status" value="8"/>
</dbReference>
<dbReference type="PROSITE" id="PS50088">
    <property type="entry name" value="ANK_REPEAT"/>
    <property type="match status" value="3"/>
</dbReference>
<dbReference type="PANTHER" id="PTHR24198">
    <property type="entry name" value="ANKYRIN REPEAT AND PROTEIN KINASE DOMAIN-CONTAINING PROTEIN"/>
    <property type="match status" value="1"/>
</dbReference>
<dbReference type="SUPFAM" id="SSF103481">
    <property type="entry name" value="Multidrug resistance efflux transporter EmrE"/>
    <property type="match status" value="1"/>
</dbReference>
<dbReference type="InterPro" id="IPR002110">
    <property type="entry name" value="Ankyrin_rpt"/>
</dbReference>
<dbReference type="InterPro" id="IPR037185">
    <property type="entry name" value="EmrE-like"/>
</dbReference>
<organism evidence="7 8">
    <name type="scientific">Adineta ricciae</name>
    <name type="common">Rotifer</name>
    <dbReference type="NCBI Taxonomy" id="249248"/>
    <lineage>
        <taxon>Eukaryota</taxon>
        <taxon>Metazoa</taxon>
        <taxon>Spiralia</taxon>
        <taxon>Gnathifera</taxon>
        <taxon>Rotifera</taxon>
        <taxon>Eurotatoria</taxon>
        <taxon>Bdelloidea</taxon>
        <taxon>Adinetida</taxon>
        <taxon>Adinetidae</taxon>
        <taxon>Adineta</taxon>
    </lineage>
</organism>
<feature type="compositionally biased region" description="Polar residues" evidence="4">
    <location>
        <begin position="763"/>
        <end position="773"/>
    </location>
</feature>
<evidence type="ECO:0000256" key="5">
    <source>
        <dbReference type="SAM" id="Phobius"/>
    </source>
</evidence>
<feature type="compositionally biased region" description="Low complexity" evidence="4">
    <location>
        <begin position="314"/>
        <end position="331"/>
    </location>
</feature>
<evidence type="ECO:0000256" key="3">
    <source>
        <dbReference type="PROSITE-ProRule" id="PRU00023"/>
    </source>
</evidence>
<proteinExistence type="predicted"/>
<feature type="repeat" description="ANK" evidence="3">
    <location>
        <begin position="607"/>
        <end position="629"/>
    </location>
</feature>
<feature type="compositionally biased region" description="Polar residues" evidence="4">
    <location>
        <begin position="265"/>
        <end position="280"/>
    </location>
</feature>
<evidence type="ECO:0000256" key="1">
    <source>
        <dbReference type="ARBA" id="ARBA00022737"/>
    </source>
</evidence>
<feature type="transmembrane region" description="Helical" evidence="5">
    <location>
        <begin position="992"/>
        <end position="1014"/>
    </location>
</feature>
<evidence type="ECO:0000313" key="7">
    <source>
        <dbReference type="EMBL" id="CAF0809712.1"/>
    </source>
</evidence>
<feature type="transmembrane region" description="Helical" evidence="5">
    <location>
        <begin position="924"/>
        <end position="946"/>
    </location>
</feature>
<feature type="transmembrane region" description="Helical" evidence="5">
    <location>
        <begin position="1021"/>
        <end position="1041"/>
    </location>
</feature>
<name>A0A813T6U4_ADIRI</name>
<dbReference type="Pfam" id="PF12796">
    <property type="entry name" value="Ank_2"/>
    <property type="match status" value="2"/>
</dbReference>
<feature type="transmembrane region" description="Helical" evidence="5">
    <location>
        <begin position="900"/>
        <end position="918"/>
    </location>
</feature>
<feature type="compositionally biased region" description="Basic and acidic residues" evidence="4">
    <location>
        <begin position="332"/>
        <end position="341"/>
    </location>
</feature>
<feature type="repeat" description="ANK" evidence="3">
    <location>
        <begin position="440"/>
        <end position="472"/>
    </location>
</feature>
<keyword evidence="5" id="KW-0472">Membrane</keyword>
<dbReference type="Pfam" id="PF13606">
    <property type="entry name" value="Ank_3"/>
    <property type="match status" value="1"/>
</dbReference>
<dbReference type="Pfam" id="PF03151">
    <property type="entry name" value="TPT"/>
    <property type="match status" value="1"/>
</dbReference>
<feature type="transmembrane region" description="Helical" evidence="5">
    <location>
        <begin position="876"/>
        <end position="893"/>
    </location>
</feature>
<keyword evidence="5" id="KW-1133">Transmembrane helix</keyword>
<evidence type="ECO:0000256" key="4">
    <source>
        <dbReference type="SAM" id="MobiDB-lite"/>
    </source>
</evidence>
<gene>
    <name evidence="7" type="ORF">XAT740_LOCUS3400</name>
</gene>
<feature type="transmembrane region" description="Helical" evidence="5">
    <location>
        <begin position="782"/>
        <end position="802"/>
    </location>
</feature>
<feature type="region of interest" description="Disordered" evidence="4">
    <location>
        <begin position="102"/>
        <end position="163"/>
    </location>
</feature>
<dbReference type="SUPFAM" id="SSF48403">
    <property type="entry name" value="Ankyrin repeat"/>
    <property type="match status" value="1"/>
</dbReference>
<feature type="compositionally biased region" description="Polar residues" evidence="4">
    <location>
        <begin position="207"/>
        <end position="239"/>
    </location>
</feature>
<dbReference type="Gene3D" id="1.25.40.20">
    <property type="entry name" value="Ankyrin repeat-containing domain"/>
    <property type="match status" value="1"/>
</dbReference>
<accession>A0A813T6U4</accession>
<feature type="transmembrane region" description="Helical" evidence="5">
    <location>
        <begin position="845"/>
        <end position="864"/>
    </location>
</feature>
<sequence>MLMASPIRSKRRTKLTAPANSTFSNCVQDHLFAQPLRGSLDQFKPVVYLDEHGRRHGRVSDHLLQRQIESDRLKLKKQSKEKVPPSSTLYGVRNPNIVALVKDVPVDNKDSNDDDDDDNENNPPISSDEVKMIEYKKPSSIRTSATNKRQTSSTSGKQSVKFDSTSFGTMSKLADSHLTGLDDANTVEVDDEEELQSDKPVNIPDKNPQQQVTKSPLNSADKSSTPKNNDTITSTNPSRESQRTHMPPSVEDINDVEEQRKSIDRVSSSRATQRQKSSPMSSNKKEERIKSSSSRPKTAFSSRSRTGTEEGKSSRLSSASSSSINTSALLRSENDSQHLSDEDLNDTEGQMLPVETPVKSEHTCSVFNETLEMFDEQPISPEPVNALQLRNAKGEYDASKVLQLRESFQPIINEAASYGHRDVVRELIEGGQSVHTQNLLERTPLHEASASGNHQLVAELLNNGALIDQRDAQGMTALHIAASHGSTKCVRVLIEKGCDINAQDNFGRTPAHYCAMHNHVDAFKYLINAKNIDLTIATNETKLSIHYAAKNGSRSVLNFCFQSKLMIDATDAHGNTIAHEASEYDQLDCVRLIWKNKRNLFTYKNNLGRTPMHMAALFGAANVLHWLLELKIIDIEQADNDGYTMAHLAASRGYGTCFACLLMHNAPLDLYTFDRQDSVIDVARRSGKNNQIERARIGIIRCRPCDEKIAKEKYDQTHGRTAVEQLIHTQIQRGYNLSVPPTPMAINNGKTNAGDAPFVKSDPPTSYSSNKRQPPSDALQEHIRIVLGCASNILSSIGIIFLNKYIFSHCQIKTMTLTAIQMAITSLGLVICLKMNTFVRKSAPLMKVLPLAGAFCAFVVFTNLSLEYNTIGTYQLFKVLTTPVVALISWQYYKEKYSRMVIATLIPVVVGVCTHSVNDIKLTFFGTIIASIGVLAASLYQVWVGERLKELEMNSQQLLFYQAPLSAMLLIPCILIMESLPSYKTSEEQRTAFFAVVASGFVAFAVNLSVYWVIKNTSPLTYNMIGHLKTVSILIGGWFLFNDTLNYKQFIGILLTLFGLFSYSFVKMGEQNQLPCKRWNTNPANSIV</sequence>
<feature type="compositionally biased region" description="Polar residues" evidence="4">
    <location>
        <begin position="140"/>
        <end position="163"/>
    </location>
</feature>
<reference evidence="7" key="1">
    <citation type="submission" date="2021-02" db="EMBL/GenBank/DDBJ databases">
        <authorList>
            <person name="Nowell W R."/>
        </authorList>
    </citation>
    <scope>NUCLEOTIDE SEQUENCE</scope>
</reference>
<dbReference type="EMBL" id="CAJNOR010000129">
    <property type="protein sequence ID" value="CAF0809712.1"/>
    <property type="molecule type" value="Genomic_DNA"/>
</dbReference>
<feature type="region of interest" description="Disordered" evidence="4">
    <location>
        <begin position="183"/>
        <end position="344"/>
    </location>
</feature>
<keyword evidence="5" id="KW-0812">Transmembrane</keyword>
<comment type="caution">
    <text evidence="7">The sequence shown here is derived from an EMBL/GenBank/DDBJ whole genome shotgun (WGS) entry which is preliminary data.</text>
</comment>
<keyword evidence="8" id="KW-1185">Reference proteome</keyword>
<dbReference type="AlphaFoldDB" id="A0A813T6U4"/>